<keyword evidence="2" id="KW-1185">Reference proteome</keyword>
<organism evidence="1 2">
    <name type="scientific">Hyalomma asiaticum</name>
    <name type="common">Tick</name>
    <dbReference type="NCBI Taxonomy" id="266040"/>
    <lineage>
        <taxon>Eukaryota</taxon>
        <taxon>Metazoa</taxon>
        <taxon>Ecdysozoa</taxon>
        <taxon>Arthropoda</taxon>
        <taxon>Chelicerata</taxon>
        <taxon>Arachnida</taxon>
        <taxon>Acari</taxon>
        <taxon>Parasitiformes</taxon>
        <taxon>Ixodida</taxon>
        <taxon>Ixodoidea</taxon>
        <taxon>Ixodidae</taxon>
        <taxon>Hyalomminae</taxon>
        <taxon>Hyalomma</taxon>
    </lineage>
</organism>
<accession>A0ACB7SQ84</accession>
<dbReference type="Proteomes" id="UP000821845">
    <property type="component" value="Chromosome 3"/>
</dbReference>
<name>A0ACB7SQ84_HYAAI</name>
<evidence type="ECO:0000313" key="1">
    <source>
        <dbReference type="EMBL" id="KAH6937126.1"/>
    </source>
</evidence>
<proteinExistence type="predicted"/>
<protein>
    <submittedName>
        <fullName evidence="1">Uncharacterized protein</fullName>
    </submittedName>
</protein>
<sequence length="241" mass="26443">MSVDLPLPTQDAVKCYSCQAVHVAARLARISASGLRLKLVCRNGLKADANPIRNSTATTVAFTTPPTALATSPTTEWYGEQVPSWRQTGSLAGGGRNRPSLTLLSFHPGCRKRVFCEAARTLTYVFPLSRSWQGSVREKSAPRNAYFAAWSKGLLGHDCSHLYQDCSDSPAGLVMPLLKEAMGPKGFVGAFIERLAAASMRQAFEEQREPRPSLVMEKLRSSERRLAAAEPQMPFNEFTPR</sequence>
<gene>
    <name evidence="1" type="ORF">HPB50_025747</name>
</gene>
<dbReference type="EMBL" id="CM023483">
    <property type="protein sequence ID" value="KAH6937126.1"/>
    <property type="molecule type" value="Genomic_DNA"/>
</dbReference>
<comment type="caution">
    <text evidence="1">The sequence shown here is derived from an EMBL/GenBank/DDBJ whole genome shotgun (WGS) entry which is preliminary data.</text>
</comment>
<reference evidence="1" key="1">
    <citation type="submission" date="2020-05" db="EMBL/GenBank/DDBJ databases">
        <title>Large-scale comparative analyses of tick genomes elucidate their genetic diversity and vector capacities.</title>
        <authorList>
            <person name="Jia N."/>
            <person name="Wang J."/>
            <person name="Shi W."/>
            <person name="Du L."/>
            <person name="Sun Y."/>
            <person name="Zhan W."/>
            <person name="Jiang J."/>
            <person name="Wang Q."/>
            <person name="Zhang B."/>
            <person name="Ji P."/>
            <person name="Sakyi L.B."/>
            <person name="Cui X."/>
            <person name="Yuan T."/>
            <person name="Jiang B."/>
            <person name="Yang W."/>
            <person name="Lam T.T.-Y."/>
            <person name="Chang Q."/>
            <person name="Ding S."/>
            <person name="Wang X."/>
            <person name="Zhu J."/>
            <person name="Ruan X."/>
            <person name="Zhao L."/>
            <person name="Wei J."/>
            <person name="Que T."/>
            <person name="Du C."/>
            <person name="Cheng J."/>
            <person name="Dai P."/>
            <person name="Han X."/>
            <person name="Huang E."/>
            <person name="Gao Y."/>
            <person name="Liu J."/>
            <person name="Shao H."/>
            <person name="Ye R."/>
            <person name="Li L."/>
            <person name="Wei W."/>
            <person name="Wang X."/>
            <person name="Wang C."/>
            <person name="Yang T."/>
            <person name="Huo Q."/>
            <person name="Li W."/>
            <person name="Guo W."/>
            <person name="Chen H."/>
            <person name="Zhou L."/>
            <person name="Ni X."/>
            <person name="Tian J."/>
            <person name="Zhou Y."/>
            <person name="Sheng Y."/>
            <person name="Liu T."/>
            <person name="Pan Y."/>
            <person name="Xia L."/>
            <person name="Li J."/>
            <person name="Zhao F."/>
            <person name="Cao W."/>
        </authorList>
    </citation>
    <scope>NUCLEOTIDE SEQUENCE</scope>
    <source>
        <strain evidence="1">Hyas-2018</strain>
    </source>
</reference>
<evidence type="ECO:0000313" key="2">
    <source>
        <dbReference type="Proteomes" id="UP000821845"/>
    </source>
</evidence>